<proteinExistence type="predicted"/>
<dbReference type="AlphaFoldDB" id="A0A6G1F5S4"/>
<organism evidence="2 3">
    <name type="scientific">Oryza meyeriana var. granulata</name>
    <dbReference type="NCBI Taxonomy" id="110450"/>
    <lineage>
        <taxon>Eukaryota</taxon>
        <taxon>Viridiplantae</taxon>
        <taxon>Streptophyta</taxon>
        <taxon>Embryophyta</taxon>
        <taxon>Tracheophyta</taxon>
        <taxon>Spermatophyta</taxon>
        <taxon>Magnoliopsida</taxon>
        <taxon>Liliopsida</taxon>
        <taxon>Poales</taxon>
        <taxon>Poaceae</taxon>
        <taxon>BOP clade</taxon>
        <taxon>Oryzoideae</taxon>
        <taxon>Oryzeae</taxon>
        <taxon>Oryzinae</taxon>
        <taxon>Oryza</taxon>
        <taxon>Oryza meyeriana</taxon>
    </lineage>
</organism>
<evidence type="ECO:0000313" key="3">
    <source>
        <dbReference type="Proteomes" id="UP000479710"/>
    </source>
</evidence>
<evidence type="ECO:0000313" key="2">
    <source>
        <dbReference type="EMBL" id="KAF0932267.1"/>
    </source>
</evidence>
<protein>
    <submittedName>
        <fullName evidence="2">Uncharacterized protein</fullName>
    </submittedName>
</protein>
<comment type="caution">
    <text evidence="2">The sequence shown here is derived from an EMBL/GenBank/DDBJ whole genome shotgun (WGS) entry which is preliminary data.</text>
</comment>
<dbReference type="Proteomes" id="UP000479710">
    <property type="component" value="Unassembled WGS sequence"/>
</dbReference>
<keyword evidence="3" id="KW-1185">Reference proteome</keyword>
<dbReference type="EMBL" id="SPHZ02000001">
    <property type="protein sequence ID" value="KAF0932267.1"/>
    <property type="molecule type" value="Genomic_DNA"/>
</dbReference>
<evidence type="ECO:0000256" key="1">
    <source>
        <dbReference type="SAM" id="MobiDB-lite"/>
    </source>
</evidence>
<gene>
    <name evidence="2" type="ORF">E2562_009534</name>
</gene>
<sequence length="118" mass="12525">MWRRKYLSAIAREDEVPIYRPDDGCGSHMPDECADSLGRLHANGGKGVGGYNNIIYPSYGGAGVRLHDTDWLAHGEAAKAPTPGNPPRSKQVGAPAGFIGVRRQLPAYSSSFSSPDGA</sequence>
<accession>A0A6G1F5S4</accession>
<reference evidence="2 3" key="1">
    <citation type="submission" date="2019-11" db="EMBL/GenBank/DDBJ databases">
        <title>Whole genome sequence of Oryza granulata.</title>
        <authorList>
            <person name="Li W."/>
        </authorList>
    </citation>
    <scope>NUCLEOTIDE SEQUENCE [LARGE SCALE GENOMIC DNA]</scope>
    <source>
        <strain evidence="3">cv. Menghai</strain>
        <tissue evidence="2">Leaf</tissue>
    </source>
</reference>
<feature type="region of interest" description="Disordered" evidence="1">
    <location>
        <begin position="76"/>
        <end position="96"/>
    </location>
</feature>
<name>A0A6G1F5S4_9ORYZ</name>